<dbReference type="InterPro" id="IPR002645">
    <property type="entry name" value="STAS_dom"/>
</dbReference>
<dbReference type="EMBL" id="CP109441">
    <property type="protein sequence ID" value="WUV45967.1"/>
    <property type="molecule type" value="Genomic_DNA"/>
</dbReference>
<dbReference type="SUPFAM" id="SSF52091">
    <property type="entry name" value="SpoIIaa-like"/>
    <property type="match status" value="1"/>
</dbReference>
<evidence type="ECO:0000313" key="4">
    <source>
        <dbReference type="Proteomes" id="UP001432062"/>
    </source>
</evidence>
<feature type="region of interest" description="Disordered" evidence="1">
    <location>
        <begin position="1"/>
        <end position="23"/>
    </location>
</feature>
<evidence type="ECO:0000313" key="3">
    <source>
        <dbReference type="EMBL" id="WUV45967.1"/>
    </source>
</evidence>
<sequence length="132" mass="14564">MSAALQHRSNGQHPAGERPRNRFWSQRVDRRKHCVVVRAEGELDAAALPEFRAMLEQAVTTRCHAVVLDLRATKFLSIRVAATIGAITQRAAHDGPAVRIVAGRREIERVLAITGVRAVCCDFPTMRAALDT</sequence>
<gene>
    <name evidence="3" type="ORF">OG563_44015</name>
</gene>
<organism evidence="3 4">
    <name type="scientific">Nocardia vinacea</name>
    <dbReference type="NCBI Taxonomy" id="96468"/>
    <lineage>
        <taxon>Bacteria</taxon>
        <taxon>Bacillati</taxon>
        <taxon>Actinomycetota</taxon>
        <taxon>Actinomycetes</taxon>
        <taxon>Mycobacteriales</taxon>
        <taxon>Nocardiaceae</taxon>
        <taxon>Nocardia</taxon>
    </lineage>
</organism>
<dbReference type="Proteomes" id="UP001432062">
    <property type="component" value="Chromosome"/>
</dbReference>
<dbReference type="Pfam" id="PF01740">
    <property type="entry name" value="STAS"/>
    <property type="match status" value="1"/>
</dbReference>
<dbReference type="RefSeq" id="WP_327099229.1">
    <property type="nucleotide sequence ID" value="NZ_CP109149.1"/>
</dbReference>
<evidence type="ECO:0000259" key="2">
    <source>
        <dbReference type="PROSITE" id="PS50801"/>
    </source>
</evidence>
<dbReference type="PANTHER" id="PTHR33495:SF2">
    <property type="entry name" value="ANTI-SIGMA FACTOR ANTAGONIST TM_1081-RELATED"/>
    <property type="match status" value="1"/>
</dbReference>
<dbReference type="Gene3D" id="3.30.750.24">
    <property type="entry name" value="STAS domain"/>
    <property type="match status" value="1"/>
</dbReference>
<dbReference type="PROSITE" id="PS50801">
    <property type="entry name" value="STAS"/>
    <property type="match status" value="1"/>
</dbReference>
<dbReference type="PANTHER" id="PTHR33495">
    <property type="entry name" value="ANTI-SIGMA FACTOR ANTAGONIST TM_1081-RELATED-RELATED"/>
    <property type="match status" value="1"/>
</dbReference>
<reference evidence="3" key="1">
    <citation type="submission" date="2022-10" db="EMBL/GenBank/DDBJ databases">
        <title>The complete genomes of actinobacterial strains from the NBC collection.</title>
        <authorList>
            <person name="Joergensen T.S."/>
            <person name="Alvarez Arevalo M."/>
            <person name="Sterndorff E.B."/>
            <person name="Faurdal D."/>
            <person name="Vuksanovic O."/>
            <person name="Mourched A.-S."/>
            <person name="Charusanti P."/>
            <person name="Shaw S."/>
            <person name="Blin K."/>
            <person name="Weber T."/>
        </authorList>
    </citation>
    <scope>NUCLEOTIDE SEQUENCE</scope>
    <source>
        <strain evidence="3">NBC_01482</strain>
    </source>
</reference>
<evidence type="ECO:0000256" key="1">
    <source>
        <dbReference type="SAM" id="MobiDB-lite"/>
    </source>
</evidence>
<feature type="domain" description="STAS" evidence="2">
    <location>
        <begin position="24"/>
        <end position="132"/>
    </location>
</feature>
<dbReference type="CDD" id="cd07043">
    <property type="entry name" value="STAS_anti-anti-sigma_factors"/>
    <property type="match status" value="1"/>
</dbReference>
<keyword evidence="4" id="KW-1185">Reference proteome</keyword>
<accession>A0ABZ1YVR5</accession>
<proteinExistence type="predicted"/>
<dbReference type="InterPro" id="IPR036513">
    <property type="entry name" value="STAS_dom_sf"/>
</dbReference>
<protein>
    <submittedName>
        <fullName evidence="3">STAS domain-containing protein</fullName>
    </submittedName>
</protein>
<name>A0ABZ1YVR5_9NOCA</name>